<evidence type="ECO:0000256" key="9">
    <source>
        <dbReference type="ARBA" id="ARBA00022842"/>
    </source>
</evidence>
<feature type="binding site" evidence="12">
    <location>
        <position position="4"/>
    </location>
    <ligand>
        <name>Zn(2+)</name>
        <dbReference type="ChEBI" id="CHEBI:29105"/>
        <label>1</label>
    </ligand>
</feature>
<dbReference type="KEGG" id="dka:DKAM_0492"/>
<dbReference type="GO" id="GO:0046872">
    <property type="term" value="F:metal ion binding"/>
    <property type="evidence" value="ECO:0007669"/>
    <property type="project" value="UniProtKB-KW"/>
</dbReference>
<dbReference type="Proteomes" id="UP000006903">
    <property type="component" value="Chromosome"/>
</dbReference>
<dbReference type="AlphaFoldDB" id="B8D3Y7"/>
<keyword evidence="3" id="KW-0004">4Fe-4S</keyword>
<dbReference type="GeneID" id="7170720"/>
<evidence type="ECO:0000256" key="10">
    <source>
        <dbReference type="ARBA" id="ARBA00023004"/>
    </source>
</evidence>
<keyword evidence="7 12" id="KW-0862">Zinc</keyword>
<dbReference type="InterPro" id="IPR011063">
    <property type="entry name" value="TilS/TtcA_N"/>
</dbReference>
<proteinExistence type="predicted"/>
<evidence type="ECO:0000256" key="7">
    <source>
        <dbReference type="ARBA" id="ARBA00022833"/>
    </source>
</evidence>
<reference evidence="15 16" key="1">
    <citation type="journal article" date="2009" name="J. Bacteriol.">
        <title>Complete genome sequence of the anaerobic, protein-degrading hyperthermophilic crenarchaeon Desulfurococcus kamchatkensis.</title>
        <authorList>
            <person name="Ravin N.V."/>
            <person name="Mardanov A.V."/>
            <person name="Beletsky A.V."/>
            <person name="Kublanov I.V."/>
            <person name="Kolganova T.V."/>
            <person name="Lebedinsky A.V."/>
            <person name="Chernyh N.A."/>
            <person name="Bonch-Osmolovskaya E.A."/>
            <person name="Skryabin K.G."/>
        </authorList>
    </citation>
    <scope>NUCLEOTIDE SEQUENCE [LARGE SCALE GENOMIC DNA]</scope>
    <source>
        <strain evidence="16">DSM 18924 / JCM 16383 / VKM B-2413 / 1221n</strain>
    </source>
</reference>
<evidence type="ECO:0000256" key="12">
    <source>
        <dbReference type="PIRSR" id="PIRSR004976-50"/>
    </source>
</evidence>
<feature type="binding site" evidence="12">
    <location>
        <position position="23"/>
    </location>
    <ligand>
        <name>Zn(2+)</name>
        <dbReference type="ChEBI" id="CHEBI:29105"/>
        <label>1</label>
    </ligand>
</feature>
<dbReference type="HOGENOM" id="CLU_026481_1_1_2"/>
<feature type="domain" description="tRNA(Ile)-lysidine/2-thiocytidine synthase N-terminal" evidence="13">
    <location>
        <begin position="50"/>
        <end position="216"/>
    </location>
</feature>
<dbReference type="GO" id="GO:0000049">
    <property type="term" value="F:tRNA binding"/>
    <property type="evidence" value="ECO:0007669"/>
    <property type="project" value="InterPro"/>
</dbReference>
<dbReference type="Gene3D" id="3.40.50.620">
    <property type="entry name" value="HUPs"/>
    <property type="match status" value="1"/>
</dbReference>
<dbReference type="InterPro" id="IPR035107">
    <property type="entry name" value="tRNA_thiolation_TtcA_Ctu1"/>
</dbReference>
<feature type="binding site" evidence="12">
    <location>
        <position position="26"/>
    </location>
    <ligand>
        <name>Zn(2+)</name>
        <dbReference type="ChEBI" id="CHEBI:29105"/>
        <label>1</label>
    </ligand>
</feature>
<dbReference type="eggNOG" id="arCOG00042">
    <property type="taxonomic scope" value="Archaea"/>
</dbReference>
<dbReference type="PANTHER" id="PTHR11807:SF12">
    <property type="entry name" value="CYTOPLASMIC TRNA 2-THIOLATION PROTEIN 1"/>
    <property type="match status" value="1"/>
</dbReference>
<sequence>MANCSICGRPAIYVNPVNNKAYCRNHFIEYFEKKVKKTIRKYRMLGKNEHIIVAVSGGKDSIALLHVLHKLSRKMPGWRVTAVLVDEGIKGYREKTVENLVAYAAKNKVDYHIVSFKEYIGASLDEIVEKGRARGLPYLPCSYCGVFRRYVLNKAARRLGGTVIATAHNLDDVIQTFLMNIISNSVDKIYKLTPVISDEEGGFIKRIKPFYTVLEKESALYALLNGLIEPEYVQCPYAEYNIRFTIRKLINELEDKHPGVKYGLLNSLISLTQEKQTRDTVNKKQVCKICGEPSSHPVCRACLYRYELGLTTSEEADRITELIRENPVLKKYVYLKQSS</sequence>
<feature type="domain" description="2-thiouridine synthetase TtuA-like N-terminal LIM" evidence="14">
    <location>
        <begin position="3"/>
        <end position="28"/>
    </location>
</feature>
<feature type="binding site" evidence="12">
    <location>
        <position position="299"/>
    </location>
    <ligand>
        <name>Zn(2+)</name>
        <dbReference type="ChEBI" id="CHEBI:29105"/>
        <label>2</label>
    </ligand>
</feature>
<keyword evidence="9" id="KW-0460">Magnesium</keyword>
<dbReference type="SUPFAM" id="SSF52402">
    <property type="entry name" value="Adenine nucleotide alpha hydrolases-like"/>
    <property type="match status" value="1"/>
</dbReference>
<keyword evidence="8" id="KW-0067">ATP-binding</keyword>
<evidence type="ECO:0000313" key="15">
    <source>
        <dbReference type="EMBL" id="ACL10818.1"/>
    </source>
</evidence>
<evidence type="ECO:0000256" key="3">
    <source>
        <dbReference type="ARBA" id="ARBA00022485"/>
    </source>
</evidence>
<dbReference type="FunFam" id="3.40.50.620:FF:000174">
    <property type="entry name" value="ATPase, PP-loop superfamily"/>
    <property type="match status" value="1"/>
</dbReference>
<feature type="binding site" evidence="12">
    <location>
        <position position="302"/>
    </location>
    <ligand>
        <name>Zn(2+)</name>
        <dbReference type="ChEBI" id="CHEBI:29105"/>
        <label>2</label>
    </ligand>
</feature>
<accession>B8D3Y7</accession>
<evidence type="ECO:0000313" key="16">
    <source>
        <dbReference type="Proteomes" id="UP000006903"/>
    </source>
</evidence>
<evidence type="ECO:0000256" key="11">
    <source>
        <dbReference type="ARBA" id="ARBA00023014"/>
    </source>
</evidence>
<feature type="binding site" evidence="12">
    <location>
        <position position="7"/>
    </location>
    <ligand>
        <name>Zn(2+)</name>
        <dbReference type="ChEBI" id="CHEBI:29105"/>
        <label>1</label>
    </ligand>
</feature>
<dbReference type="InterPro" id="IPR014729">
    <property type="entry name" value="Rossmann-like_a/b/a_fold"/>
</dbReference>
<keyword evidence="4" id="KW-0808">Transferase</keyword>
<keyword evidence="10" id="KW-0408">Iron</keyword>
<dbReference type="GO" id="GO:0051539">
    <property type="term" value="F:4 iron, 4 sulfur cluster binding"/>
    <property type="evidence" value="ECO:0007669"/>
    <property type="project" value="UniProtKB-KW"/>
</dbReference>
<comment type="cofactor">
    <cofactor evidence="2">
        <name>[4Fe-4S] cluster</name>
        <dbReference type="ChEBI" id="CHEBI:49883"/>
    </cofactor>
</comment>
<evidence type="ECO:0000256" key="8">
    <source>
        <dbReference type="ARBA" id="ARBA00022840"/>
    </source>
</evidence>
<dbReference type="Pfam" id="PF01171">
    <property type="entry name" value="ATP_bind_3"/>
    <property type="match status" value="1"/>
</dbReference>
<dbReference type="EMBL" id="CP001140">
    <property type="protein sequence ID" value="ACL10818.1"/>
    <property type="molecule type" value="Genomic_DNA"/>
</dbReference>
<evidence type="ECO:0000259" key="14">
    <source>
        <dbReference type="Pfam" id="PF22082"/>
    </source>
</evidence>
<dbReference type="GO" id="GO:0016740">
    <property type="term" value="F:transferase activity"/>
    <property type="evidence" value="ECO:0007669"/>
    <property type="project" value="UniProtKB-KW"/>
</dbReference>
<dbReference type="PIRSF" id="PIRSF004976">
    <property type="entry name" value="ATPase_YdaO"/>
    <property type="match status" value="1"/>
</dbReference>
<feature type="binding site" evidence="12">
    <location>
        <position position="287"/>
    </location>
    <ligand>
        <name>Zn(2+)</name>
        <dbReference type="ChEBI" id="CHEBI:29105"/>
        <label>2</label>
    </ligand>
</feature>
<dbReference type="GO" id="GO:0002143">
    <property type="term" value="P:tRNA wobble position uridine thiolation"/>
    <property type="evidence" value="ECO:0007669"/>
    <property type="project" value="TreeGrafter"/>
</dbReference>
<dbReference type="Pfam" id="PF22082">
    <property type="entry name" value="TtuA_LIM_N"/>
    <property type="match status" value="1"/>
</dbReference>
<keyword evidence="6" id="KW-0547">Nucleotide-binding</keyword>
<dbReference type="InterPro" id="IPR054306">
    <property type="entry name" value="TtuA-like_LIM_N"/>
</dbReference>
<comment type="cofactor">
    <cofactor evidence="1">
        <name>Mg(2+)</name>
        <dbReference type="ChEBI" id="CHEBI:18420"/>
    </cofactor>
</comment>
<keyword evidence="5 12" id="KW-0479">Metal-binding</keyword>
<evidence type="ECO:0000259" key="13">
    <source>
        <dbReference type="Pfam" id="PF01171"/>
    </source>
</evidence>
<dbReference type="RefSeq" id="WP_012608160.1">
    <property type="nucleotide sequence ID" value="NC_011766.1"/>
</dbReference>
<evidence type="ECO:0000256" key="2">
    <source>
        <dbReference type="ARBA" id="ARBA00001966"/>
    </source>
</evidence>
<evidence type="ECO:0000256" key="6">
    <source>
        <dbReference type="ARBA" id="ARBA00022741"/>
    </source>
</evidence>
<dbReference type="GO" id="GO:0002144">
    <property type="term" value="C:cytosolic tRNA wobble base thiouridylase complex"/>
    <property type="evidence" value="ECO:0007669"/>
    <property type="project" value="TreeGrafter"/>
</dbReference>
<dbReference type="PANTHER" id="PTHR11807">
    <property type="entry name" value="ATPASES OF THE PP SUPERFAMILY-RELATED"/>
    <property type="match status" value="1"/>
</dbReference>
<dbReference type="InterPro" id="IPR000541">
    <property type="entry name" value="Ncs6/Tuc1/Ctu1"/>
</dbReference>
<organism evidence="15 16">
    <name type="scientific">Desulfurococcus amylolyticus (strain DSM 18924 / JCM 16383 / VKM B-2413 / 1221n)</name>
    <name type="common">Desulfurococcus kamchatkensis</name>
    <dbReference type="NCBI Taxonomy" id="490899"/>
    <lineage>
        <taxon>Archaea</taxon>
        <taxon>Thermoproteota</taxon>
        <taxon>Thermoprotei</taxon>
        <taxon>Desulfurococcales</taxon>
        <taxon>Desulfurococcaceae</taxon>
        <taxon>Desulfurococcus</taxon>
    </lineage>
</organism>
<dbReference type="NCBIfam" id="TIGR00269">
    <property type="entry name" value="TIGR00269 family protein"/>
    <property type="match status" value="1"/>
</dbReference>
<dbReference type="GO" id="GO:0005524">
    <property type="term" value="F:ATP binding"/>
    <property type="evidence" value="ECO:0007669"/>
    <property type="project" value="UniProtKB-KW"/>
</dbReference>
<gene>
    <name evidence="15" type="ordered locus">DKAM_0492</name>
</gene>
<evidence type="ECO:0000256" key="5">
    <source>
        <dbReference type="ARBA" id="ARBA00022723"/>
    </source>
</evidence>
<feature type="binding site" evidence="12">
    <location>
        <position position="290"/>
    </location>
    <ligand>
        <name>Zn(2+)</name>
        <dbReference type="ChEBI" id="CHEBI:29105"/>
        <label>2</label>
    </ligand>
</feature>
<evidence type="ECO:0000256" key="1">
    <source>
        <dbReference type="ARBA" id="ARBA00001946"/>
    </source>
</evidence>
<evidence type="ECO:0000256" key="4">
    <source>
        <dbReference type="ARBA" id="ARBA00022679"/>
    </source>
</evidence>
<name>B8D3Y7_DESA1</name>
<protein>
    <submittedName>
        <fullName evidence="15">Predicted ATPase of the PP-loop superfamily</fullName>
    </submittedName>
</protein>
<keyword evidence="11" id="KW-0411">Iron-sulfur</keyword>
<dbReference type="STRING" id="490899.DKAM_0492"/>